<evidence type="ECO:0000259" key="6">
    <source>
        <dbReference type="Pfam" id="PF01490"/>
    </source>
</evidence>
<feature type="transmembrane region" description="Helical" evidence="5">
    <location>
        <begin position="227"/>
        <end position="244"/>
    </location>
</feature>
<feature type="transmembrane region" description="Helical" evidence="5">
    <location>
        <begin position="256"/>
        <end position="274"/>
    </location>
</feature>
<dbReference type="PANTHER" id="PTHR22950">
    <property type="entry name" value="AMINO ACID TRANSPORTER"/>
    <property type="match status" value="1"/>
</dbReference>
<dbReference type="GO" id="GO:0005774">
    <property type="term" value="C:vacuolar membrane"/>
    <property type="evidence" value="ECO:0007669"/>
    <property type="project" value="TreeGrafter"/>
</dbReference>
<comment type="caution">
    <text evidence="7">The sequence shown here is derived from an EMBL/GenBank/DDBJ whole genome shotgun (WGS) entry which is preliminary data.</text>
</comment>
<feature type="transmembrane region" description="Helical" evidence="5">
    <location>
        <begin position="168"/>
        <end position="189"/>
    </location>
</feature>
<evidence type="ECO:0000256" key="5">
    <source>
        <dbReference type="SAM" id="Phobius"/>
    </source>
</evidence>
<proteinExistence type="predicted"/>
<evidence type="ECO:0000256" key="3">
    <source>
        <dbReference type="ARBA" id="ARBA00022989"/>
    </source>
</evidence>
<feature type="transmembrane region" description="Helical" evidence="5">
    <location>
        <begin position="333"/>
        <end position="356"/>
    </location>
</feature>
<dbReference type="EMBL" id="JAGRRH010000017">
    <property type="protein sequence ID" value="KAG7351809.1"/>
    <property type="molecule type" value="Genomic_DNA"/>
</dbReference>
<accession>A0A9K3PNT8</accession>
<keyword evidence="2 5" id="KW-0812">Transmembrane</keyword>
<sequence length="557" mass="61557">MSSTEWKDLLQHIDGESTATTRTTTSASLAQLRDNHPSNNNNNNNHVIEKNDVFDDVSTNQHPQRDNQISDWEASVSLAKAIMGAGSFALPWAFSKMGYITGPIFMTLLLTMSVYSIQLLVQCCSLLRRKLEQQQQQQHQQSQSFLIPQQCSYVDVARSTFGTTGARCAYIASMSASIGVCGSYLVFIASNIESLLETSTLQDKDPSTSTSTTITTTQDTTTTFTRTTTWIWMILPVAVLLSSIRDMKYFAMASFLGDLSVILGMVVVMVYGIMDTTPTNNSSQSWWGDNCVAVGSLRDMALAFGSIGYLFLVHFLVIPIESFMERPQHFPKVATVTFTACAIGSGIFGIVGYLMFETETEQIVLLNVRHGSVFVIAVKVLLCIDLILTYPVVMRPSIVILEESMDLWWKQRQVIQQKKTSIEATTTTTTHSEHHHHHPKVTAVASTTTTLDGRHFFACTILGVVAASASSFIPAFGILSGLVGGVSQTFLAFVLPPLMWTKIQQQQQQTNLHRSSSLSASILWDLPIREKGLVVCGCVLIVWTLHSTWTELRTTTT</sequence>
<reference evidence="7" key="1">
    <citation type="journal article" date="2021" name="Sci. Rep.">
        <title>Diploid genomic architecture of Nitzschia inconspicua, an elite biomass production diatom.</title>
        <authorList>
            <person name="Oliver A."/>
            <person name="Podell S."/>
            <person name="Pinowska A."/>
            <person name="Traller J.C."/>
            <person name="Smith S.R."/>
            <person name="McClure R."/>
            <person name="Beliaev A."/>
            <person name="Bohutskyi P."/>
            <person name="Hill E.A."/>
            <person name="Rabines A."/>
            <person name="Zheng H."/>
            <person name="Allen L.Z."/>
            <person name="Kuo A."/>
            <person name="Grigoriev I.V."/>
            <person name="Allen A.E."/>
            <person name="Hazlebeck D."/>
            <person name="Allen E.E."/>
        </authorList>
    </citation>
    <scope>NUCLEOTIDE SEQUENCE</scope>
    <source>
        <strain evidence="7">Hildebrandi</strain>
    </source>
</reference>
<keyword evidence="4 5" id="KW-0472">Membrane</keyword>
<feature type="domain" description="Amino acid transporter transmembrane" evidence="6">
    <location>
        <begin position="68"/>
        <end position="508"/>
    </location>
</feature>
<evidence type="ECO:0000313" key="7">
    <source>
        <dbReference type="EMBL" id="KAG7351809.1"/>
    </source>
</evidence>
<keyword evidence="3 5" id="KW-1133">Transmembrane helix</keyword>
<feature type="transmembrane region" description="Helical" evidence="5">
    <location>
        <begin position="456"/>
        <end position="476"/>
    </location>
</feature>
<protein>
    <submittedName>
        <fullName evidence="7">Transmembrane amino acid transporter</fullName>
    </submittedName>
</protein>
<evidence type="ECO:0000256" key="4">
    <source>
        <dbReference type="ARBA" id="ARBA00023136"/>
    </source>
</evidence>
<feature type="transmembrane region" description="Helical" evidence="5">
    <location>
        <begin position="482"/>
        <end position="500"/>
    </location>
</feature>
<name>A0A9K3PNT8_9STRA</name>
<feature type="transmembrane region" description="Helical" evidence="5">
    <location>
        <begin position="300"/>
        <end position="321"/>
    </location>
</feature>
<evidence type="ECO:0000256" key="1">
    <source>
        <dbReference type="ARBA" id="ARBA00004141"/>
    </source>
</evidence>
<dbReference type="GO" id="GO:0015179">
    <property type="term" value="F:L-amino acid transmembrane transporter activity"/>
    <property type="evidence" value="ECO:0007669"/>
    <property type="project" value="TreeGrafter"/>
</dbReference>
<gene>
    <name evidence="7" type="ORF">IV203_007857</name>
</gene>
<feature type="transmembrane region" description="Helical" evidence="5">
    <location>
        <begin position="100"/>
        <end position="121"/>
    </location>
</feature>
<dbReference type="PANTHER" id="PTHR22950:SF349">
    <property type="entry name" value="AMINO ACID TRANSPORTER TRANSMEMBRANE DOMAIN-CONTAINING PROTEIN"/>
    <property type="match status" value="1"/>
</dbReference>
<reference evidence="7" key="2">
    <citation type="submission" date="2021-04" db="EMBL/GenBank/DDBJ databases">
        <authorList>
            <person name="Podell S."/>
        </authorList>
    </citation>
    <scope>NUCLEOTIDE SEQUENCE</scope>
    <source>
        <strain evidence="7">Hildebrandi</strain>
    </source>
</reference>
<organism evidence="7 8">
    <name type="scientific">Nitzschia inconspicua</name>
    <dbReference type="NCBI Taxonomy" id="303405"/>
    <lineage>
        <taxon>Eukaryota</taxon>
        <taxon>Sar</taxon>
        <taxon>Stramenopiles</taxon>
        <taxon>Ochrophyta</taxon>
        <taxon>Bacillariophyta</taxon>
        <taxon>Bacillariophyceae</taxon>
        <taxon>Bacillariophycidae</taxon>
        <taxon>Bacillariales</taxon>
        <taxon>Bacillariaceae</taxon>
        <taxon>Nitzschia</taxon>
    </lineage>
</organism>
<comment type="subcellular location">
    <subcellularLocation>
        <location evidence="1">Membrane</location>
        <topology evidence="1">Multi-pass membrane protein</topology>
    </subcellularLocation>
</comment>
<keyword evidence="8" id="KW-1185">Reference proteome</keyword>
<dbReference type="OrthoDB" id="1684102at2759"/>
<dbReference type="Pfam" id="PF01490">
    <property type="entry name" value="Aa_trans"/>
    <property type="match status" value="1"/>
</dbReference>
<evidence type="ECO:0000256" key="2">
    <source>
        <dbReference type="ARBA" id="ARBA00022692"/>
    </source>
</evidence>
<dbReference type="Proteomes" id="UP000693970">
    <property type="component" value="Unassembled WGS sequence"/>
</dbReference>
<dbReference type="AlphaFoldDB" id="A0A9K3PNT8"/>
<evidence type="ECO:0000313" key="8">
    <source>
        <dbReference type="Proteomes" id="UP000693970"/>
    </source>
</evidence>
<feature type="transmembrane region" description="Helical" evidence="5">
    <location>
        <begin position="368"/>
        <end position="388"/>
    </location>
</feature>
<dbReference type="InterPro" id="IPR013057">
    <property type="entry name" value="AA_transpt_TM"/>
</dbReference>